<reference evidence="1 2" key="1">
    <citation type="submission" date="2019-09" db="EMBL/GenBank/DDBJ databases">
        <title>A chromosome-level genome assembly of the Chinese tupelo Nyssa sinensis.</title>
        <authorList>
            <person name="Yang X."/>
            <person name="Kang M."/>
            <person name="Yang Y."/>
            <person name="Xiong H."/>
            <person name="Wang M."/>
            <person name="Zhang Z."/>
            <person name="Wang Z."/>
            <person name="Wu H."/>
            <person name="Ma T."/>
            <person name="Liu J."/>
            <person name="Xi Z."/>
        </authorList>
    </citation>
    <scope>NUCLEOTIDE SEQUENCE [LARGE SCALE GENOMIC DNA]</scope>
    <source>
        <strain evidence="1">J267</strain>
        <tissue evidence="1">Leaf</tissue>
    </source>
</reference>
<dbReference type="AlphaFoldDB" id="A0A5J5BCK0"/>
<accession>A0A5J5BCK0</accession>
<protein>
    <submittedName>
        <fullName evidence="1">Uncharacterized protein</fullName>
    </submittedName>
</protein>
<gene>
    <name evidence="1" type="ORF">F0562_024221</name>
</gene>
<dbReference type="OrthoDB" id="2012405at2759"/>
<sequence length="83" mass="9523">MISRKASPSSEPTRPSVTFRSTRVPSRLLRLVPAPPLRLFHRPRLAGICKRLTRRKSSPEAFERAEPRSPTVYDWIVISALDR</sequence>
<organism evidence="1 2">
    <name type="scientific">Nyssa sinensis</name>
    <dbReference type="NCBI Taxonomy" id="561372"/>
    <lineage>
        <taxon>Eukaryota</taxon>
        <taxon>Viridiplantae</taxon>
        <taxon>Streptophyta</taxon>
        <taxon>Embryophyta</taxon>
        <taxon>Tracheophyta</taxon>
        <taxon>Spermatophyta</taxon>
        <taxon>Magnoliopsida</taxon>
        <taxon>eudicotyledons</taxon>
        <taxon>Gunneridae</taxon>
        <taxon>Pentapetalae</taxon>
        <taxon>asterids</taxon>
        <taxon>Cornales</taxon>
        <taxon>Nyssaceae</taxon>
        <taxon>Nyssa</taxon>
    </lineage>
</organism>
<dbReference type="EMBL" id="CM018036">
    <property type="protein sequence ID" value="KAA8540216.1"/>
    <property type="molecule type" value="Genomic_DNA"/>
</dbReference>
<dbReference type="Proteomes" id="UP000325577">
    <property type="component" value="Linkage Group LG13"/>
</dbReference>
<evidence type="ECO:0000313" key="2">
    <source>
        <dbReference type="Proteomes" id="UP000325577"/>
    </source>
</evidence>
<name>A0A5J5BCK0_9ASTE</name>
<evidence type="ECO:0000313" key="1">
    <source>
        <dbReference type="EMBL" id="KAA8540216.1"/>
    </source>
</evidence>
<keyword evidence="2" id="KW-1185">Reference proteome</keyword>
<proteinExistence type="predicted"/>